<dbReference type="PANTHER" id="PTHR43280:SF30">
    <property type="entry name" value="MMSAB OPERON REGULATORY PROTEIN"/>
    <property type="match status" value="1"/>
</dbReference>
<keyword evidence="6" id="KW-1185">Reference proteome</keyword>
<keyword evidence="1" id="KW-0805">Transcription regulation</keyword>
<dbReference type="SMART" id="SM00342">
    <property type="entry name" value="HTH_ARAC"/>
    <property type="match status" value="1"/>
</dbReference>
<name>A0AAP2GP95_9BACT</name>
<dbReference type="GO" id="GO:0043565">
    <property type="term" value="F:sequence-specific DNA binding"/>
    <property type="evidence" value="ECO:0007669"/>
    <property type="project" value="InterPro"/>
</dbReference>
<dbReference type="RefSeq" id="WP_254165800.1">
    <property type="nucleotide sequence ID" value="NZ_JAHESF010000018.1"/>
</dbReference>
<protein>
    <submittedName>
        <fullName evidence="5">AraC family transcriptional regulator</fullName>
    </submittedName>
</protein>
<dbReference type="GO" id="GO:0003700">
    <property type="term" value="F:DNA-binding transcription factor activity"/>
    <property type="evidence" value="ECO:0007669"/>
    <property type="project" value="InterPro"/>
</dbReference>
<dbReference type="PROSITE" id="PS00041">
    <property type="entry name" value="HTH_ARAC_FAMILY_1"/>
    <property type="match status" value="1"/>
</dbReference>
<evidence type="ECO:0000256" key="3">
    <source>
        <dbReference type="ARBA" id="ARBA00023163"/>
    </source>
</evidence>
<dbReference type="EMBL" id="JAHESF010000018">
    <property type="protein sequence ID" value="MBT1698858.1"/>
    <property type="molecule type" value="Genomic_DNA"/>
</dbReference>
<evidence type="ECO:0000313" key="6">
    <source>
        <dbReference type="Proteomes" id="UP001319200"/>
    </source>
</evidence>
<evidence type="ECO:0000256" key="2">
    <source>
        <dbReference type="ARBA" id="ARBA00023125"/>
    </source>
</evidence>
<accession>A0AAP2GP95</accession>
<dbReference type="Gene3D" id="1.10.10.60">
    <property type="entry name" value="Homeodomain-like"/>
    <property type="match status" value="2"/>
</dbReference>
<dbReference type="InterPro" id="IPR037923">
    <property type="entry name" value="HTH-like"/>
</dbReference>
<evidence type="ECO:0000256" key="1">
    <source>
        <dbReference type="ARBA" id="ARBA00023015"/>
    </source>
</evidence>
<dbReference type="InterPro" id="IPR018062">
    <property type="entry name" value="HTH_AraC-typ_CS"/>
</dbReference>
<organism evidence="5 6">
    <name type="scientific">Chryseosolibacter histidini</name>
    <dbReference type="NCBI Taxonomy" id="2782349"/>
    <lineage>
        <taxon>Bacteria</taxon>
        <taxon>Pseudomonadati</taxon>
        <taxon>Bacteroidota</taxon>
        <taxon>Cytophagia</taxon>
        <taxon>Cytophagales</taxon>
        <taxon>Chryseotaleaceae</taxon>
        <taxon>Chryseosolibacter</taxon>
    </lineage>
</organism>
<dbReference type="InterPro" id="IPR009057">
    <property type="entry name" value="Homeodomain-like_sf"/>
</dbReference>
<dbReference type="InterPro" id="IPR003313">
    <property type="entry name" value="AraC-bd"/>
</dbReference>
<keyword evidence="3" id="KW-0804">Transcription</keyword>
<dbReference type="Pfam" id="PF12833">
    <property type="entry name" value="HTH_18"/>
    <property type="match status" value="1"/>
</dbReference>
<dbReference type="CDD" id="cd06986">
    <property type="entry name" value="cupin_MmsR-like_N"/>
    <property type="match status" value="1"/>
</dbReference>
<dbReference type="Proteomes" id="UP001319200">
    <property type="component" value="Unassembled WGS sequence"/>
</dbReference>
<dbReference type="Gene3D" id="2.60.120.280">
    <property type="entry name" value="Regulatory protein AraC"/>
    <property type="match status" value="1"/>
</dbReference>
<proteinExistence type="predicted"/>
<sequence>MESEHPEFHRYRVVPQSTRKKMKQHPLCKNLFVTEIGFQASTSFQPIKKNYPEAGAYVLVYVAKGTGWYTVKKKTFRVSENDFFVLPASLQAVSGTSEDDPWSIYWAYFSGAQAAAVAGHLMYKNSYAPGKAKFLAGRISQFDDILHHLELMENVENLVYANSRFYTFLCSFRLTVLSAKKHAKKDGVIQSIEYMRANIHGHVTLEALASVAGLSVSHYCALFKKKTMQTPLNLYTSMKVQRACQLLQHRNQTIKSIAYALGFFDQYHFSKVFKQVMGTSPKAFSRQSIVHGR</sequence>
<evidence type="ECO:0000313" key="5">
    <source>
        <dbReference type="EMBL" id="MBT1698858.1"/>
    </source>
</evidence>
<dbReference type="Pfam" id="PF02311">
    <property type="entry name" value="AraC_binding"/>
    <property type="match status" value="1"/>
</dbReference>
<dbReference type="SUPFAM" id="SSF46689">
    <property type="entry name" value="Homeodomain-like"/>
    <property type="match status" value="2"/>
</dbReference>
<evidence type="ECO:0000259" key="4">
    <source>
        <dbReference type="PROSITE" id="PS01124"/>
    </source>
</evidence>
<dbReference type="SUPFAM" id="SSF51215">
    <property type="entry name" value="Regulatory protein AraC"/>
    <property type="match status" value="1"/>
</dbReference>
<reference evidence="5 6" key="1">
    <citation type="submission" date="2021-05" db="EMBL/GenBank/DDBJ databases">
        <title>A Polyphasic approach of four new species of the genus Ohtaekwangia: Ohtaekwangia histidinii sp. nov., Ohtaekwangia cretensis sp. nov., Ohtaekwangia indiensis sp. nov., Ohtaekwangia reichenbachii sp. nov. from diverse environment.</title>
        <authorList>
            <person name="Octaviana S."/>
        </authorList>
    </citation>
    <scope>NUCLEOTIDE SEQUENCE [LARGE SCALE GENOMIC DNA]</scope>
    <source>
        <strain evidence="5 6">PWU4</strain>
    </source>
</reference>
<dbReference type="InterPro" id="IPR018060">
    <property type="entry name" value="HTH_AraC"/>
</dbReference>
<feature type="domain" description="HTH araC/xylS-type" evidence="4">
    <location>
        <begin position="189"/>
        <end position="287"/>
    </location>
</feature>
<keyword evidence="2" id="KW-0238">DNA-binding</keyword>
<dbReference type="AlphaFoldDB" id="A0AAP2GP95"/>
<gene>
    <name evidence="5" type="ORF">KK083_18335</name>
</gene>
<dbReference type="PROSITE" id="PS01124">
    <property type="entry name" value="HTH_ARAC_FAMILY_2"/>
    <property type="match status" value="1"/>
</dbReference>
<comment type="caution">
    <text evidence="5">The sequence shown here is derived from an EMBL/GenBank/DDBJ whole genome shotgun (WGS) entry which is preliminary data.</text>
</comment>
<dbReference type="PANTHER" id="PTHR43280">
    <property type="entry name" value="ARAC-FAMILY TRANSCRIPTIONAL REGULATOR"/>
    <property type="match status" value="1"/>
</dbReference>